<dbReference type="GO" id="GO:0016787">
    <property type="term" value="F:hydrolase activity"/>
    <property type="evidence" value="ECO:0007669"/>
    <property type="project" value="UniProtKB-KW"/>
</dbReference>
<feature type="domain" description="Thioesterase" evidence="24">
    <location>
        <begin position="28"/>
        <end position="101"/>
    </location>
</feature>
<reference evidence="25 26" key="1">
    <citation type="submission" date="2019-03" db="EMBL/GenBank/DDBJ databases">
        <title>Lake Tanganyika Metagenome-Assembled Genomes (MAGs).</title>
        <authorList>
            <person name="Tran P."/>
        </authorList>
    </citation>
    <scope>NUCLEOTIDE SEQUENCE [LARGE SCALE GENOMIC DNA]</scope>
    <source>
        <strain evidence="25">K_DeepCast_65m_m2_236</strain>
    </source>
</reference>
<keyword evidence="8" id="KW-0276">Fatty acid metabolism</keyword>
<keyword evidence="9" id="KW-0809">Transit peptide</keyword>
<dbReference type="CDD" id="cd03443">
    <property type="entry name" value="PaaI_thioesterase"/>
    <property type="match status" value="1"/>
</dbReference>
<comment type="catalytic activity">
    <reaction evidence="14">
        <text>(9Z)-octadecenoyl-CoA + H2O = (9Z)-octadecenoate + CoA + H(+)</text>
        <dbReference type="Rhea" id="RHEA:40139"/>
        <dbReference type="ChEBI" id="CHEBI:15377"/>
        <dbReference type="ChEBI" id="CHEBI:15378"/>
        <dbReference type="ChEBI" id="CHEBI:30823"/>
        <dbReference type="ChEBI" id="CHEBI:57287"/>
        <dbReference type="ChEBI" id="CHEBI:57387"/>
    </reaction>
    <physiologicalReaction direction="left-to-right" evidence="14">
        <dbReference type="Rhea" id="RHEA:40140"/>
    </physiologicalReaction>
</comment>
<keyword evidence="11" id="KW-0472">Membrane</keyword>
<dbReference type="PANTHER" id="PTHR12418">
    <property type="entry name" value="ACYL-COENZYME A THIOESTERASE THEM4"/>
    <property type="match status" value="1"/>
</dbReference>
<dbReference type="InterPro" id="IPR052365">
    <property type="entry name" value="THEM4/THEM5_acyl-CoA_thioest"/>
</dbReference>
<evidence type="ECO:0000256" key="13">
    <source>
        <dbReference type="ARBA" id="ARBA00035852"/>
    </source>
</evidence>
<comment type="catalytic activity">
    <reaction evidence="20">
        <text>hexadecanoyl-CoA + H2O = hexadecanoate + CoA + H(+)</text>
        <dbReference type="Rhea" id="RHEA:16645"/>
        <dbReference type="ChEBI" id="CHEBI:7896"/>
        <dbReference type="ChEBI" id="CHEBI:15377"/>
        <dbReference type="ChEBI" id="CHEBI:15378"/>
        <dbReference type="ChEBI" id="CHEBI:57287"/>
        <dbReference type="ChEBI" id="CHEBI:57379"/>
        <dbReference type="EC" id="3.1.2.2"/>
    </reaction>
    <physiologicalReaction direction="left-to-right" evidence="20">
        <dbReference type="Rhea" id="RHEA:16646"/>
    </physiologicalReaction>
</comment>
<comment type="catalytic activity">
    <reaction evidence="19">
        <text>octanoyl-CoA + H2O = octanoate + CoA + H(+)</text>
        <dbReference type="Rhea" id="RHEA:30143"/>
        <dbReference type="ChEBI" id="CHEBI:15377"/>
        <dbReference type="ChEBI" id="CHEBI:15378"/>
        <dbReference type="ChEBI" id="CHEBI:25646"/>
        <dbReference type="ChEBI" id="CHEBI:57287"/>
        <dbReference type="ChEBI" id="CHEBI:57386"/>
    </reaction>
    <physiologicalReaction direction="left-to-right" evidence="19">
        <dbReference type="Rhea" id="RHEA:30144"/>
    </physiologicalReaction>
</comment>
<evidence type="ECO:0000256" key="11">
    <source>
        <dbReference type="ARBA" id="ARBA00023136"/>
    </source>
</evidence>
<evidence type="ECO:0000256" key="1">
    <source>
        <dbReference type="ARBA" id="ARBA00004170"/>
    </source>
</evidence>
<dbReference type="Gene3D" id="3.10.129.10">
    <property type="entry name" value="Hotdog Thioesterase"/>
    <property type="match status" value="1"/>
</dbReference>
<evidence type="ECO:0000256" key="22">
    <source>
        <dbReference type="ARBA" id="ARBA00048074"/>
    </source>
</evidence>
<gene>
    <name evidence="25" type="ORF">FJZ00_01345</name>
</gene>
<evidence type="ECO:0000256" key="15">
    <source>
        <dbReference type="ARBA" id="ARBA00038456"/>
    </source>
</evidence>
<evidence type="ECO:0000256" key="19">
    <source>
        <dbReference type="ARBA" id="ARBA00047588"/>
    </source>
</evidence>
<dbReference type="GO" id="GO:0006631">
    <property type="term" value="P:fatty acid metabolic process"/>
    <property type="evidence" value="ECO:0007669"/>
    <property type="project" value="UniProtKB-KW"/>
</dbReference>
<dbReference type="PANTHER" id="PTHR12418:SF19">
    <property type="entry name" value="ACYL-COENZYME A THIOESTERASE THEM4"/>
    <property type="match status" value="1"/>
</dbReference>
<keyword evidence="4" id="KW-1003">Cell membrane</keyword>
<accession>A0A938BLZ7</accession>
<evidence type="ECO:0000256" key="7">
    <source>
        <dbReference type="ARBA" id="ARBA00022801"/>
    </source>
</evidence>
<dbReference type="EC" id="3.1.2.2" evidence="16"/>
<evidence type="ECO:0000256" key="12">
    <source>
        <dbReference type="ARBA" id="ARBA00023273"/>
    </source>
</evidence>
<keyword evidence="10" id="KW-0443">Lipid metabolism</keyword>
<keyword evidence="12" id="KW-0966">Cell projection</keyword>
<dbReference type="GO" id="GO:0005737">
    <property type="term" value="C:cytoplasm"/>
    <property type="evidence" value="ECO:0007669"/>
    <property type="project" value="UniProtKB-SubCell"/>
</dbReference>
<evidence type="ECO:0000256" key="6">
    <source>
        <dbReference type="ARBA" id="ARBA00022703"/>
    </source>
</evidence>
<evidence type="ECO:0000256" key="9">
    <source>
        <dbReference type="ARBA" id="ARBA00022946"/>
    </source>
</evidence>
<comment type="catalytic activity">
    <reaction evidence="21">
        <text>decanoyl-CoA + H2O = decanoate + CoA + H(+)</text>
        <dbReference type="Rhea" id="RHEA:40059"/>
        <dbReference type="ChEBI" id="CHEBI:15377"/>
        <dbReference type="ChEBI" id="CHEBI:15378"/>
        <dbReference type="ChEBI" id="CHEBI:27689"/>
        <dbReference type="ChEBI" id="CHEBI:57287"/>
        <dbReference type="ChEBI" id="CHEBI:61430"/>
    </reaction>
    <physiologicalReaction direction="left-to-right" evidence="21">
        <dbReference type="Rhea" id="RHEA:40060"/>
    </physiologicalReaction>
</comment>
<evidence type="ECO:0000313" key="25">
    <source>
        <dbReference type="EMBL" id="MBM3273768.1"/>
    </source>
</evidence>
<evidence type="ECO:0000256" key="4">
    <source>
        <dbReference type="ARBA" id="ARBA00022475"/>
    </source>
</evidence>
<evidence type="ECO:0000256" key="10">
    <source>
        <dbReference type="ARBA" id="ARBA00023098"/>
    </source>
</evidence>
<evidence type="ECO:0000313" key="26">
    <source>
        <dbReference type="Proteomes" id="UP000703893"/>
    </source>
</evidence>
<evidence type="ECO:0000256" key="3">
    <source>
        <dbReference type="ARBA" id="ARBA00004632"/>
    </source>
</evidence>
<evidence type="ECO:0000256" key="14">
    <source>
        <dbReference type="ARBA" id="ARBA00037002"/>
    </source>
</evidence>
<comment type="subcellular location">
    <subcellularLocation>
        <location evidence="3">Cell projection</location>
        <location evidence="3">Ruffle membrane</location>
    </subcellularLocation>
    <subcellularLocation>
        <location evidence="2">Cytoplasm</location>
    </subcellularLocation>
    <subcellularLocation>
        <location evidence="1">Membrane</location>
        <topology evidence="1">Peripheral membrane protein</topology>
    </subcellularLocation>
</comment>
<evidence type="ECO:0000256" key="21">
    <source>
        <dbReference type="ARBA" id="ARBA00047969"/>
    </source>
</evidence>
<organism evidence="25 26">
    <name type="scientific">Candidatus Tanganyikabacteria bacterium</name>
    <dbReference type="NCBI Taxonomy" id="2961651"/>
    <lineage>
        <taxon>Bacteria</taxon>
        <taxon>Bacillati</taxon>
        <taxon>Candidatus Sericytochromatia</taxon>
        <taxon>Candidatus Tanganyikabacteria</taxon>
    </lineage>
</organism>
<evidence type="ECO:0000256" key="17">
    <source>
        <dbReference type="ARBA" id="ARBA00040123"/>
    </source>
</evidence>
<evidence type="ECO:0000256" key="20">
    <source>
        <dbReference type="ARBA" id="ARBA00047734"/>
    </source>
</evidence>
<dbReference type="GO" id="GO:0016020">
    <property type="term" value="C:membrane"/>
    <property type="evidence" value="ECO:0007669"/>
    <property type="project" value="UniProtKB-SubCell"/>
</dbReference>
<evidence type="ECO:0000256" key="18">
    <source>
        <dbReference type="ARBA" id="ARBA00043210"/>
    </source>
</evidence>
<keyword evidence="7" id="KW-0378">Hydrolase</keyword>
<dbReference type="AlphaFoldDB" id="A0A938BLZ7"/>
<name>A0A938BLZ7_9BACT</name>
<comment type="caution">
    <text evidence="25">The sequence shown here is derived from an EMBL/GenBank/DDBJ whole genome shotgun (WGS) entry which is preliminary data.</text>
</comment>
<protein>
    <recommendedName>
        <fullName evidence="17">Acyl-coenzyme A thioesterase THEM4</fullName>
        <ecNumber evidence="16">3.1.2.2</ecNumber>
    </recommendedName>
    <alternativeName>
        <fullName evidence="18">Thioesterase superfamily member 4</fullName>
    </alternativeName>
</protein>
<comment type="catalytic activity">
    <reaction evidence="23">
        <text>tetradecanoyl-CoA + H2O = tetradecanoate + CoA + H(+)</text>
        <dbReference type="Rhea" id="RHEA:40119"/>
        <dbReference type="ChEBI" id="CHEBI:15377"/>
        <dbReference type="ChEBI" id="CHEBI:15378"/>
        <dbReference type="ChEBI" id="CHEBI:30807"/>
        <dbReference type="ChEBI" id="CHEBI:57287"/>
        <dbReference type="ChEBI" id="CHEBI:57385"/>
    </reaction>
    <physiologicalReaction direction="left-to-right" evidence="23">
        <dbReference type="Rhea" id="RHEA:40120"/>
    </physiologicalReaction>
</comment>
<keyword evidence="5" id="KW-0963">Cytoplasm</keyword>
<evidence type="ECO:0000256" key="5">
    <source>
        <dbReference type="ARBA" id="ARBA00022490"/>
    </source>
</evidence>
<keyword evidence="6" id="KW-0053">Apoptosis</keyword>
<dbReference type="InterPro" id="IPR029069">
    <property type="entry name" value="HotDog_dom_sf"/>
</dbReference>
<dbReference type="EMBL" id="VGJX01000044">
    <property type="protein sequence ID" value="MBM3273768.1"/>
    <property type="molecule type" value="Genomic_DNA"/>
</dbReference>
<proteinExistence type="inferred from homology"/>
<evidence type="ECO:0000256" key="23">
    <source>
        <dbReference type="ARBA" id="ARBA00048180"/>
    </source>
</evidence>
<evidence type="ECO:0000256" key="8">
    <source>
        <dbReference type="ARBA" id="ARBA00022832"/>
    </source>
</evidence>
<dbReference type="Proteomes" id="UP000703893">
    <property type="component" value="Unassembled WGS sequence"/>
</dbReference>
<dbReference type="InterPro" id="IPR006683">
    <property type="entry name" value="Thioestr_dom"/>
</dbReference>
<evidence type="ECO:0000256" key="16">
    <source>
        <dbReference type="ARBA" id="ARBA00038848"/>
    </source>
</evidence>
<comment type="catalytic activity">
    <reaction evidence="22">
        <text>dodecanoyl-CoA + H2O = dodecanoate + CoA + H(+)</text>
        <dbReference type="Rhea" id="RHEA:30135"/>
        <dbReference type="ChEBI" id="CHEBI:15377"/>
        <dbReference type="ChEBI" id="CHEBI:15378"/>
        <dbReference type="ChEBI" id="CHEBI:18262"/>
        <dbReference type="ChEBI" id="CHEBI:57287"/>
        <dbReference type="ChEBI" id="CHEBI:57375"/>
    </reaction>
    <physiologicalReaction direction="left-to-right" evidence="22">
        <dbReference type="Rhea" id="RHEA:30136"/>
    </physiologicalReaction>
</comment>
<comment type="catalytic activity">
    <reaction evidence="13">
        <text>(5Z,8Z,11Z,14Z)-eicosatetraenoyl-CoA + H2O = (5Z,8Z,11Z,14Z)-eicosatetraenoate + CoA + H(+)</text>
        <dbReference type="Rhea" id="RHEA:40151"/>
        <dbReference type="ChEBI" id="CHEBI:15377"/>
        <dbReference type="ChEBI" id="CHEBI:15378"/>
        <dbReference type="ChEBI" id="CHEBI:32395"/>
        <dbReference type="ChEBI" id="CHEBI:57287"/>
        <dbReference type="ChEBI" id="CHEBI:57368"/>
    </reaction>
    <physiologicalReaction direction="left-to-right" evidence="13">
        <dbReference type="Rhea" id="RHEA:40152"/>
    </physiologicalReaction>
</comment>
<sequence>MATSYWDAGEGEIAAKVTLTEAQQGAPGHSHGGSLAAILDEAMGWAVWRSGARALAGRLEFDYRLPTPLGVPLEARARVVGRGGRSIRAECEMRLPDGSVCVQGRGVFVDLGDRFEEKFGTHWGAPQPGA</sequence>
<dbReference type="Pfam" id="PF03061">
    <property type="entry name" value="4HBT"/>
    <property type="match status" value="1"/>
</dbReference>
<evidence type="ECO:0000256" key="2">
    <source>
        <dbReference type="ARBA" id="ARBA00004496"/>
    </source>
</evidence>
<evidence type="ECO:0000259" key="24">
    <source>
        <dbReference type="Pfam" id="PF03061"/>
    </source>
</evidence>
<dbReference type="SUPFAM" id="SSF54637">
    <property type="entry name" value="Thioesterase/thiol ester dehydrase-isomerase"/>
    <property type="match status" value="1"/>
</dbReference>
<comment type="similarity">
    <text evidence="15">Belongs to the THEM4/THEM5 thioesterase family.</text>
</comment>